<dbReference type="InParanoid" id="F2URQ1"/>
<dbReference type="OrthoDB" id="10005335at2759"/>
<proteinExistence type="predicted"/>
<accession>F2URQ1</accession>
<dbReference type="KEGG" id="sre:PTSG_10561"/>
<dbReference type="GeneID" id="16068622"/>
<feature type="compositionally biased region" description="Basic and acidic residues" evidence="1">
    <location>
        <begin position="341"/>
        <end position="372"/>
    </location>
</feature>
<name>F2URQ1_SALR5</name>
<feature type="compositionally biased region" description="Basic residues" evidence="1">
    <location>
        <begin position="412"/>
        <end position="424"/>
    </location>
</feature>
<feature type="compositionally biased region" description="Basic and acidic residues" evidence="1">
    <location>
        <begin position="1"/>
        <end position="12"/>
    </location>
</feature>
<feature type="compositionally biased region" description="Low complexity" evidence="1">
    <location>
        <begin position="373"/>
        <end position="403"/>
    </location>
</feature>
<sequence length="603" mass="67469">MEQHTQQREERGVTPTASTASTTTATTATATAVKVRVFGEPVEEVNAHVRLHEHADNHLFVYTVPTAHSTFEVVSNVAPEDIHGYVLLRPGQMRKGSSELVQITRVVGVWSCGVFVPADETPEAVTTSAWLAKQQQDKQAAAGKGRRKTKKQARKGFWQTRKDNGPSTTVHVVNDRLYAQFVKWPSIDHLNGLARDCRKALPTPASVTYRAKVKLHGTNAAVQVHPDGTLVTQSRKNILGNGFDNAGFDAWVQSTAESWTALRMQGKGTTTATTKTTMKTMWEVDYHGPMEVLVEPEDIRQHLQPVLERNDAVHVLPWHGDAVDIMLGREQAEDDKDGEDEAKTEKKAVEGGEMVETKDRVEGEENKGKDEQQQQQVEDQQEAGEQQQQQQQEAGEQQQQQQQQEEESTMTKQKKKKDKVKMKNTWRVHTGNDHKESNAASIAWINEAVERIGVRDPWVHATFGVEGRGEGLVLTAVMVDGVPQRYMHQHAAFMFKAKVDEHAVKKQSKPAQMKTEVPASMTAFVRDVAVTARRCEQGAQECGGERGVGEDIARFLKWMYIDVQKECIPELEAAGLTWKQARPHISNAAKRWWFAEPDGDDDE</sequence>
<reference evidence="2" key="1">
    <citation type="submission" date="2009-08" db="EMBL/GenBank/DDBJ databases">
        <title>Annotation of Salpingoeca rosetta.</title>
        <authorList>
            <consortium name="The Broad Institute Genome Sequencing Platform"/>
            <person name="Russ C."/>
            <person name="Cuomo C."/>
            <person name="Burger G."/>
            <person name="Gray M.W."/>
            <person name="Holland P.W.H."/>
            <person name="King N."/>
            <person name="Lang F.B.F."/>
            <person name="Roger A.J."/>
            <person name="Ruiz-Trillo I."/>
            <person name="Young S.K."/>
            <person name="Zeng Q."/>
            <person name="Gargeya S."/>
            <person name="Alvarado L."/>
            <person name="Berlin A."/>
            <person name="Chapman S.B."/>
            <person name="Chen Z."/>
            <person name="Freedman E."/>
            <person name="Gellesch M."/>
            <person name="Goldberg J."/>
            <person name="Griggs A."/>
            <person name="Gujja S."/>
            <person name="Heilman E."/>
            <person name="Heiman D."/>
            <person name="Howarth C."/>
            <person name="Mehta T."/>
            <person name="Neiman D."/>
            <person name="Pearson M."/>
            <person name="Roberts A."/>
            <person name="Saif S."/>
            <person name="Shea T."/>
            <person name="Shenoy N."/>
            <person name="Sisk P."/>
            <person name="Stolte C."/>
            <person name="Sykes S."/>
            <person name="White J."/>
            <person name="Yandava C."/>
            <person name="Haas B."/>
            <person name="Nusbaum C."/>
            <person name="Birren B."/>
        </authorList>
    </citation>
    <scope>NUCLEOTIDE SEQUENCE [LARGE SCALE GENOMIC DNA]</scope>
    <source>
        <strain evidence="2">ATCC 50818</strain>
    </source>
</reference>
<gene>
    <name evidence="2" type="ORF">PTSG_10561</name>
</gene>
<feature type="compositionally biased region" description="Low complexity" evidence="1">
    <location>
        <begin position="16"/>
        <end position="26"/>
    </location>
</feature>
<protein>
    <submittedName>
        <fullName evidence="2">Uncharacterized protein</fullName>
    </submittedName>
</protein>
<feature type="region of interest" description="Disordered" evidence="1">
    <location>
        <begin position="1"/>
        <end position="26"/>
    </location>
</feature>
<evidence type="ECO:0000313" key="2">
    <source>
        <dbReference type="EMBL" id="EGD80306.1"/>
    </source>
</evidence>
<keyword evidence="3" id="KW-1185">Reference proteome</keyword>
<feature type="region of interest" description="Disordered" evidence="1">
    <location>
        <begin position="135"/>
        <end position="164"/>
    </location>
</feature>
<dbReference type="EMBL" id="GL832992">
    <property type="protein sequence ID" value="EGD80306.1"/>
    <property type="molecule type" value="Genomic_DNA"/>
</dbReference>
<organism evidence="3">
    <name type="scientific">Salpingoeca rosetta (strain ATCC 50818 / BSB-021)</name>
    <dbReference type="NCBI Taxonomy" id="946362"/>
    <lineage>
        <taxon>Eukaryota</taxon>
        <taxon>Choanoflagellata</taxon>
        <taxon>Craspedida</taxon>
        <taxon>Salpingoecidae</taxon>
        <taxon>Salpingoeca</taxon>
    </lineage>
</organism>
<feature type="compositionally biased region" description="Basic residues" evidence="1">
    <location>
        <begin position="144"/>
        <end position="154"/>
    </location>
</feature>
<evidence type="ECO:0000256" key="1">
    <source>
        <dbReference type="SAM" id="MobiDB-lite"/>
    </source>
</evidence>
<evidence type="ECO:0000313" key="3">
    <source>
        <dbReference type="Proteomes" id="UP000007799"/>
    </source>
</evidence>
<dbReference type="Proteomes" id="UP000007799">
    <property type="component" value="Unassembled WGS sequence"/>
</dbReference>
<feature type="region of interest" description="Disordered" evidence="1">
    <location>
        <begin position="330"/>
        <end position="424"/>
    </location>
</feature>
<dbReference type="AlphaFoldDB" id="F2URQ1"/>
<dbReference type="RefSeq" id="XP_004988096.1">
    <property type="nucleotide sequence ID" value="XM_004988039.1"/>
</dbReference>